<evidence type="ECO:0000313" key="1">
    <source>
        <dbReference type="EMBL" id="KAF6095116.1"/>
    </source>
</evidence>
<dbReference type="AlphaFoldDB" id="A0A833ZQ57"/>
<evidence type="ECO:0000313" key="2">
    <source>
        <dbReference type="Proteomes" id="UP000664940"/>
    </source>
</evidence>
<protein>
    <submittedName>
        <fullName evidence="1">Uncharacterized protein</fullName>
    </submittedName>
</protein>
<reference evidence="1 2" key="1">
    <citation type="journal article" date="2020" name="Nature">
        <title>Six reference-quality genomes reveal evolution of bat adaptations.</title>
        <authorList>
            <person name="Jebb D."/>
            <person name="Huang Z."/>
            <person name="Pippel M."/>
            <person name="Hughes G.M."/>
            <person name="Lavrichenko K."/>
            <person name="Devanna P."/>
            <person name="Winkler S."/>
            <person name="Jermiin L.S."/>
            <person name="Skirmuntt E.C."/>
            <person name="Katzourakis A."/>
            <person name="Burkitt-Gray L."/>
            <person name="Ray D.A."/>
            <person name="Sullivan K.A.M."/>
            <person name="Roscito J.G."/>
            <person name="Kirilenko B.M."/>
            <person name="Davalos L.M."/>
            <person name="Corthals A.P."/>
            <person name="Power M.L."/>
            <person name="Jones G."/>
            <person name="Ransome R.D."/>
            <person name="Dechmann D.K.N."/>
            <person name="Locatelli A.G."/>
            <person name="Puechmaille S.J."/>
            <person name="Fedrigo O."/>
            <person name="Jarvis E.D."/>
            <person name="Hiller M."/>
            <person name="Vernes S.C."/>
            <person name="Myers E.W."/>
            <person name="Teeling E.C."/>
        </authorList>
    </citation>
    <scope>NUCLEOTIDE SEQUENCE [LARGE SCALE GENOMIC DNA]</scope>
    <source>
        <strain evidence="1">Bat1K_MPI-CBG_1</strain>
    </source>
</reference>
<name>A0A833ZQ57_9CHIR</name>
<accession>A0A833ZQ57</accession>
<sequence length="203" mass="21307">MGGGGGQCTRWQSGLNRGESAAVGAFREHCCWVFTLKTTSQSCIRAPRLRNQSYKGWGRPPSGLPAQQSLSPLLAGPTRHPRLGPLPFPGILLTPVRQSQVRAACASPPAAHPEQAAPTLACAAEPQGRGPTGPATASGSPRLQEGLCPSLCPSCDIVVASPGRAHSLLRLPTGSPSSHGRGHLGVQYLLLRINFLFMFFLSA</sequence>
<gene>
    <name evidence="1" type="ORF">HJG60_012088</name>
</gene>
<dbReference type="Proteomes" id="UP000664940">
    <property type="component" value="Unassembled WGS sequence"/>
</dbReference>
<dbReference type="EMBL" id="JABVXQ010000008">
    <property type="protein sequence ID" value="KAF6095116.1"/>
    <property type="molecule type" value="Genomic_DNA"/>
</dbReference>
<comment type="caution">
    <text evidence="1">The sequence shown here is derived from an EMBL/GenBank/DDBJ whole genome shotgun (WGS) entry which is preliminary data.</text>
</comment>
<proteinExistence type="predicted"/>
<organism evidence="1 2">
    <name type="scientific">Phyllostomus discolor</name>
    <name type="common">pale spear-nosed bat</name>
    <dbReference type="NCBI Taxonomy" id="89673"/>
    <lineage>
        <taxon>Eukaryota</taxon>
        <taxon>Metazoa</taxon>
        <taxon>Chordata</taxon>
        <taxon>Craniata</taxon>
        <taxon>Vertebrata</taxon>
        <taxon>Euteleostomi</taxon>
        <taxon>Mammalia</taxon>
        <taxon>Eutheria</taxon>
        <taxon>Laurasiatheria</taxon>
        <taxon>Chiroptera</taxon>
        <taxon>Yangochiroptera</taxon>
        <taxon>Phyllostomidae</taxon>
        <taxon>Phyllostominae</taxon>
        <taxon>Phyllostomus</taxon>
    </lineage>
</organism>